<evidence type="ECO:0000313" key="3">
    <source>
        <dbReference type="Proteomes" id="UP000516437"/>
    </source>
</evidence>
<gene>
    <name evidence="2" type="ORF">CJ030_MR8G028817</name>
</gene>
<name>A0A6A1UTU7_9ROSI</name>
<reference evidence="2 3" key="1">
    <citation type="journal article" date="2019" name="Plant Biotechnol. J.">
        <title>The red bayberry genome and genetic basis of sex determination.</title>
        <authorList>
            <person name="Jia H.M."/>
            <person name="Jia H.J."/>
            <person name="Cai Q.L."/>
            <person name="Wang Y."/>
            <person name="Zhao H.B."/>
            <person name="Yang W.F."/>
            <person name="Wang G.Y."/>
            <person name="Li Y.H."/>
            <person name="Zhan D.L."/>
            <person name="Shen Y.T."/>
            <person name="Niu Q.F."/>
            <person name="Chang L."/>
            <person name="Qiu J."/>
            <person name="Zhao L."/>
            <person name="Xie H.B."/>
            <person name="Fu W.Y."/>
            <person name="Jin J."/>
            <person name="Li X.W."/>
            <person name="Jiao Y."/>
            <person name="Zhou C.C."/>
            <person name="Tu T."/>
            <person name="Chai C.Y."/>
            <person name="Gao J.L."/>
            <person name="Fan L.J."/>
            <person name="van de Weg E."/>
            <person name="Wang J.Y."/>
            <person name="Gao Z.S."/>
        </authorList>
    </citation>
    <scope>NUCLEOTIDE SEQUENCE [LARGE SCALE GENOMIC DNA]</scope>
    <source>
        <tissue evidence="2">Leaves</tissue>
    </source>
</reference>
<feature type="region of interest" description="Disordered" evidence="1">
    <location>
        <begin position="99"/>
        <end position="134"/>
    </location>
</feature>
<proteinExistence type="predicted"/>
<dbReference type="Proteomes" id="UP000516437">
    <property type="component" value="Chromosome 8"/>
</dbReference>
<evidence type="ECO:0000256" key="1">
    <source>
        <dbReference type="SAM" id="MobiDB-lite"/>
    </source>
</evidence>
<keyword evidence="3" id="KW-1185">Reference proteome</keyword>
<evidence type="ECO:0000313" key="2">
    <source>
        <dbReference type="EMBL" id="KAB1203238.1"/>
    </source>
</evidence>
<feature type="compositionally biased region" description="Basic and acidic residues" evidence="1">
    <location>
        <begin position="100"/>
        <end position="112"/>
    </location>
</feature>
<sequence length="188" mass="21546">MALFFLFVDPNYLSRVVLEKFVSKNIGYMNIDKIAYKFVHDEPKLLTCDNDVRQLLDLLVQRRQAELHLYVVHSIDISYFAGLADDLDYDNYEGEDDDYRVENSNDGVRDGDYGVNDSDDGVGDNVEEQSATGHADDKVFHNFEDVSNVGHVEDVAALSDFESSAGKEQPEFFQAIMIMMLRRRIRIM</sequence>
<organism evidence="2 3">
    <name type="scientific">Morella rubra</name>
    <name type="common">Chinese bayberry</name>
    <dbReference type="NCBI Taxonomy" id="262757"/>
    <lineage>
        <taxon>Eukaryota</taxon>
        <taxon>Viridiplantae</taxon>
        <taxon>Streptophyta</taxon>
        <taxon>Embryophyta</taxon>
        <taxon>Tracheophyta</taxon>
        <taxon>Spermatophyta</taxon>
        <taxon>Magnoliopsida</taxon>
        <taxon>eudicotyledons</taxon>
        <taxon>Gunneridae</taxon>
        <taxon>Pentapetalae</taxon>
        <taxon>rosids</taxon>
        <taxon>fabids</taxon>
        <taxon>Fagales</taxon>
        <taxon>Myricaceae</taxon>
        <taxon>Morella</taxon>
    </lineage>
</organism>
<dbReference type="EMBL" id="RXIC02000026">
    <property type="protein sequence ID" value="KAB1203238.1"/>
    <property type="molecule type" value="Genomic_DNA"/>
</dbReference>
<accession>A0A6A1UTU7</accession>
<comment type="caution">
    <text evidence="2">The sequence shown here is derived from an EMBL/GenBank/DDBJ whole genome shotgun (WGS) entry which is preliminary data.</text>
</comment>
<feature type="compositionally biased region" description="Acidic residues" evidence="1">
    <location>
        <begin position="117"/>
        <end position="127"/>
    </location>
</feature>
<dbReference type="AlphaFoldDB" id="A0A6A1UTU7"/>
<protein>
    <submittedName>
        <fullName evidence="2">Uncharacterized protein</fullName>
    </submittedName>
</protein>